<dbReference type="AlphaFoldDB" id="A0A921T0C1"/>
<comment type="caution">
    <text evidence="2">The sequence shown here is derived from an EMBL/GenBank/DDBJ whole genome shotgun (WGS) entry which is preliminary data.</text>
</comment>
<keyword evidence="1" id="KW-1133">Transmembrane helix</keyword>
<feature type="transmembrane region" description="Helical" evidence="1">
    <location>
        <begin position="37"/>
        <end position="56"/>
    </location>
</feature>
<gene>
    <name evidence="2" type="ORF">K8V90_09825</name>
</gene>
<dbReference type="Proteomes" id="UP000776700">
    <property type="component" value="Unassembled WGS sequence"/>
</dbReference>
<evidence type="ECO:0000313" key="3">
    <source>
        <dbReference type="Proteomes" id="UP000776700"/>
    </source>
</evidence>
<reference evidence="2" key="2">
    <citation type="submission" date="2021-09" db="EMBL/GenBank/DDBJ databases">
        <authorList>
            <person name="Gilroy R."/>
        </authorList>
    </citation>
    <scope>NUCLEOTIDE SEQUENCE</scope>
    <source>
        <strain evidence="2">1277</strain>
    </source>
</reference>
<accession>A0A921T0C1</accession>
<sequence>MTIIAGIVLILSWLSAVICLTGVIVEGNIKDKVKNLVRASINIMTIYLMLYMLGVII</sequence>
<evidence type="ECO:0000256" key="1">
    <source>
        <dbReference type="SAM" id="Phobius"/>
    </source>
</evidence>
<proteinExistence type="predicted"/>
<keyword evidence="1" id="KW-0472">Membrane</keyword>
<keyword evidence="1" id="KW-0812">Transmembrane</keyword>
<reference evidence="2" key="1">
    <citation type="journal article" date="2021" name="PeerJ">
        <title>Extensive microbial diversity within the chicken gut microbiome revealed by metagenomics and culture.</title>
        <authorList>
            <person name="Gilroy R."/>
            <person name="Ravi A."/>
            <person name="Getino M."/>
            <person name="Pursley I."/>
            <person name="Horton D.L."/>
            <person name="Alikhan N.F."/>
            <person name="Baker D."/>
            <person name="Gharbi K."/>
            <person name="Hall N."/>
            <person name="Watson M."/>
            <person name="Adriaenssens E.M."/>
            <person name="Foster-Nyarko E."/>
            <person name="Jarju S."/>
            <person name="Secka A."/>
            <person name="Antonio M."/>
            <person name="Oren A."/>
            <person name="Chaudhuri R.R."/>
            <person name="La Ragione R."/>
            <person name="Hildebrand F."/>
            <person name="Pallen M.J."/>
        </authorList>
    </citation>
    <scope>NUCLEOTIDE SEQUENCE</scope>
    <source>
        <strain evidence="2">1277</strain>
    </source>
</reference>
<name>A0A921T0C1_9FIRM</name>
<feature type="transmembrane region" description="Helical" evidence="1">
    <location>
        <begin position="6"/>
        <end position="25"/>
    </location>
</feature>
<organism evidence="2 3">
    <name type="scientific">Romboutsia timonensis</name>
    <dbReference type="NCBI Taxonomy" id="1776391"/>
    <lineage>
        <taxon>Bacteria</taxon>
        <taxon>Bacillati</taxon>
        <taxon>Bacillota</taxon>
        <taxon>Clostridia</taxon>
        <taxon>Peptostreptococcales</taxon>
        <taxon>Peptostreptococcaceae</taxon>
        <taxon>Romboutsia</taxon>
    </lineage>
</organism>
<protein>
    <submittedName>
        <fullName evidence="2">Uncharacterized protein</fullName>
    </submittedName>
</protein>
<dbReference type="EMBL" id="DYUB01000308">
    <property type="protein sequence ID" value="HJG97388.1"/>
    <property type="molecule type" value="Genomic_DNA"/>
</dbReference>
<evidence type="ECO:0000313" key="2">
    <source>
        <dbReference type="EMBL" id="HJG97388.1"/>
    </source>
</evidence>